<dbReference type="Proteomes" id="UP001159042">
    <property type="component" value="Unassembled WGS sequence"/>
</dbReference>
<dbReference type="GO" id="GO:0006644">
    <property type="term" value="P:phospholipid metabolic process"/>
    <property type="evidence" value="ECO:0007669"/>
    <property type="project" value="InterPro"/>
</dbReference>
<evidence type="ECO:0000313" key="5">
    <source>
        <dbReference type="Proteomes" id="UP001159042"/>
    </source>
</evidence>
<proteinExistence type="predicted"/>
<dbReference type="EMBL" id="JANEYG010000074">
    <property type="protein sequence ID" value="KAJ8914326.1"/>
    <property type="molecule type" value="Genomic_DNA"/>
</dbReference>
<feature type="domain" description="Phospholipase A2-like" evidence="3">
    <location>
        <begin position="193"/>
        <end position="247"/>
    </location>
</feature>
<dbReference type="InterPro" id="IPR013607">
    <property type="entry name" value="Phospholipase_A2-like"/>
</dbReference>
<keyword evidence="2" id="KW-0812">Transmembrane</keyword>
<keyword evidence="5" id="KW-1185">Reference proteome</keyword>
<sequence>MTPETEAENANTQEPQEESTNVQEGQEQTCSNSQSSNIKHHVKQYAVMQILQSCKTLVETMKNAVNTLSVLLTTKNKNTEEDDCDFYCKMLATRLRLRLRLCIREIQRVLQLILSLMIHQIIHCFLKLLSLATSSWFVTGSTTFCCSSFILMVGPSSGYLMLLHETKLINRRLKRVKKGSGVINTLINKLPFELHIPGYQYCGPGIKLAKRLARGDPGINKLDQSCREHDIAYNQNLEDRHNADYRLEQQAWERVKSKDASIGDKSAVWAITNTMKAKKK</sequence>
<name>A0AAV8VJ06_9CUCU</name>
<organism evidence="4 5">
    <name type="scientific">Exocentrus adspersus</name>
    <dbReference type="NCBI Taxonomy" id="1586481"/>
    <lineage>
        <taxon>Eukaryota</taxon>
        <taxon>Metazoa</taxon>
        <taxon>Ecdysozoa</taxon>
        <taxon>Arthropoda</taxon>
        <taxon>Hexapoda</taxon>
        <taxon>Insecta</taxon>
        <taxon>Pterygota</taxon>
        <taxon>Neoptera</taxon>
        <taxon>Endopterygota</taxon>
        <taxon>Coleoptera</taxon>
        <taxon>Polyphaga</taxon>
        <taxon>Cucujiformia</taxon>
        <taxon>Chrysomeloidea</taxon>
        <taxon>Cerambycidae</taxon>
        <taxon>Lamiinae</taxon>
        <taxon>Acanthocinini</taxon>
        <taxon>Exocentrus</taxon>
    </lineage>
</organism>
<dbReference type="Pfam" id="PF08398">
    <property type="entry name" value="Phospholip_A2_4"/>
    <property type="match status" value="1"/>
</dbReference>
<keyword evidence="2" id="KW-1133">Transmembrane helix</keyword>
<evidence type="ECO:0000259" key="3">
    <source>
        <dbReference type="Pfam" id="PF08398"/>
    </source>
</evidence>
<dbReference type="GO" id="GO:0050482">
    <property type="term" value="P:arachidonate secretion"/>
    <property type="evidence" value="ECO:0007669"/>
    <property type="project" value="InterPro"/>
</dbReference>
<reference evidence="4 5" key="1">
    <citation type="journal article" date="2023" name="Insect Mol. Biol.">
        <title>Genome sequencing provides insights into the evolution of gene families encoding plant cell wall-degrading enzymes in longhorned beetles.</title>
        <authorList>
            <person name="Shin N.R."/>
            <person name="Okamura Y."/>
            <person name="Kirsch R."/>
            <person name="Pauchet Y."/>
        </authorList>
    </citation>
    <scope>NUCLEOTIDE SEQUENCE [LARGE SCALE GENOMIC DNA]</scope>
    <source>
        <strain evidence="4">EAD_L_NR</strain>
    </source>
</reference>
<evidence type="ECO:0000313" key="4">
    <source>
        <dbReference type="EMBL" id="KAJ8914326.1"/>
    </source>
</evidence>
<protein>
    <recommendedName>
        <fullName evidence="3">Phospholipase A2-like domain-containing protein</fullName>
    </recommendedName>
</protein>
<dbReference type="GO" id="GO:0004623">
    <property type="term" value="F:phospholipase A2 activity"/>
    <property type="evidence" value="ECO:0007669"/>
    <property type="project" value="InterPro"/>
</dbReference>
<dbReference type="AlphaFoldDB" id="A0AAV8VJ06"/>
<evidence type="ECO:0000256" key="2">
    <source>
        <dbReference type="SAM" id="Phobius"/>
    </source>
</evidence>
<feature type="transmembrane region" description="Helical" evidence="2">
    <location>
        <begin position="109"/>
        <end position="130"/>
    </location>
</feature>
<gene>
    <name evidence="4" type="ORF">NQ315_011313</name>
</gene>
<feature type="compositionally biased region" description="Polar residues" evidence="1">
    <location>
        <begin position="8"/>
        <end position="33"/>
    </location>
</feature>
<feature type="region of interest" description="Disordered" evidence="1">
    <location>
        <begin position="1"/>
        <end position="33"/>
    </location>
</feature>
<evidence type="ECO:0000256" key="1">
    <source>
        <dbReference type="SAM" id="MobiDB-lite"/>
    </source>
</evidence>
<dbReference type="GO" id="GO:0005198">
    <property type="term" value="F:structural molecule activity"/>
    <property type="evidence" value="ECO:0007669"/>
    <property type="project" value="InterPro"/>
</dbReference>
<comment type="caution">
    <text evidence="4">The sequence shown here is derived from an EMBL/GenBank/DDBJ whole genome shotgun (WGS) entry which is preliminary data.</text>
</comment>
<dbReference type="Gene3D" id="1.20.90.10">
    <property type="entry name" value="Phospholipase A2 domain"/>
    <property type="match status" value="1"/>
</dbReference>
<dbReference type="InterPro" id="IPR036444">
    <property type="entry name" value="PLipase_A2_dom_sf"/>
</dbReference>
<feature type="transmembrane region" description="Helical" evidence="2">
    <location>
        <begin position="136"/>
        <end position="162"/>
    </location>
</feature>
<accession>A0AAV8VJ06</accession>
<keyword evidence="2" id="KW-0472">Membrane</keyword>